<evidence type="ECO:0000256" key="7">
    <source>
        <dbReference type="SAM" id="MobiDB-lite"/>
    </source>
</evidence>
<comment type="subcellular location">
    <subcellularLocation>
        <location evidence="2 6">Nucleus</location>
    </subcellularLocation>
</comment>
<dbReference type="PANTHER" id="PTHR16056:SF2">
    <property type="entry name" value="TESTIS-EXPRESSED PROTEIN 10"/>
    <property type="match status" value="1"/>
</dbReference>
<evidence type="ECO:0000313" key="9">
    <source>
        <dbReference type="EMBL" id="KAH3673268.1"/>
    </source>
</evidence>
<dbReference type="GO" id="GO:0005634">
    <property type="term" value="C:nucleus"/>
    <property type="evidence" value="ECO:0007669"/>
    <property type="project" value="UniProtKB-SubCell"/>
</dbReference>
<evidence type="ECO:0000259" key="8">
    <source>
        <dbReference type="Pfam" id="PF12333"/>
    </source>
</evidence>
<dbReference type="GO" id="GO:0006364">
    <property type="term" value="P:rRNA processing"/>
    <property type="evidence" value="ECO:0007669"/>
    <property type="project" value="UniProtKB-UniRule"/>
</dbReference>
<keyword evidence="6" id="KW-0698">rRNA processing</keyword>
<organism evidence="9 10">
    <name type="scientific">Wickerhamomyces mucosus</name>
    <dbReference type="NCBI Taxonomy" id="1378264"/>
    <lineage>
        <taxon>Eukaryota</taxon>
        <taxon>Fungi</taxon>
        <taxon>Dikarya</taxon>
        <taxon>Ascomycota</taxon>
        <taxon>Saccharomycotina</taxon>
        <taxon>Saccharomycetes</taxon>
        <taxon>Phaffomycetales</taxon>
        <taxon>Wickerhamomycetaceae</taxon>
        <taxon>Wickerhamomyces</taxon>
    </lineage>
</organism>
<reference evidence="9" key="2">
    <citation type="submission" date="2021-01" db="EMBL/GenBank/DDBJ databases">
        <authorList>
            <person name="Schikora-Tamarit M.A."/>
        </authorList>
    </citation>
    <scope>NUCLEOTIDE SEQUENCE</scope>
    <source>
        <strain evidence="9">CBS6341</strain>
    </source>
</reference>
<evidence type="ECO:0000256" key="4">
    <source>
        <dbReference type="ARBA" id="ARBA00011141"/>
    </source>
</evidence>
<proteinExistence type="inferred from homology"/>
<comment type="function">
    <text evidence="1 6">Component of the RIX1 complex required for processing of ITS2 sequences from 35S pre-rRNA.</text>
</comment>
<dbReference type="GO" id="GO:0120330">
    <property type="term" value="C:rixosome complex"/>
    <property type="evidence" value="ECO:0007669"/>
    <property type="project" value="UniProtKB-UniRule"/>
</dbReference>
<evidence type="ECO:0000256" key="2">
    <source>
        <dbReference type="ARBA" id="ARBA00004123"/>
    </source>
</evidence>
<dbReference type="InterPro" id="IPR016024">
    <property type="entry name" value="ARM-type_fold"/>
</dbReference>
<dbReference type="Gene3D" id="1.25.10.10">
    <property type="entry name" value="Leucine-rich Repeat Variant"/>
    <property type="match status" value="1"/>
</dbReference>
<feature type="region of interest" description="Disordered" evidence="7">
    <location>
        <begin position="1"/>
        <end position="20"/>
    </location>
</feature>
<dbReference type="PANTHER" id="PTHR16056">
    <property type="entry name" value="REGULATOR OF MICROTUBULE DYNAMICS PROTEIN"/>
    <property type="match status" value="1"/>
</dbReference>
<accession>A0A9P8PJG2</accession>
<comment type="similarity">
    <text evidence="3 6">Belongs to the IPI1/TEX10 family.</text>
</comment>
<dbReference type="EMBL" id="JAEUBF010001028">
    <property type="protein sequence ID" value="KAH3673268.1"/>
    <property type="molecule type" value="Genomic_DNA"/>
</dbReference>
<dbReference type="InterPro" id="IPR024679">
    <property type="entry name" value="Ipi1_N"/>
</dbReference>
<evidence type="ECO:0000256" key="1">
    <source>
        <dbReference type="ARBA" id="ARBA00002355"/>
    </source>
</evidence>
<evidence type="ECO:0000256" key="3">
    <source>
        <dbReference type="ARBA" id="ARBA00006427"/>
    </source>
</evidence>
<keyword evidence="10" id="KW-1185">Reference proteome</keyword>
<dbReference type="InterPro" id="IPR011989">
    <property type="entry name" value="ARM-like"/>
</dbReference>
<gene>
    <name evidence="9" type="ORF">WICMUC_003727</name>
</gene>
<comment type="subunit">
    <text evidence="4">Component of the RIX1 complex, composed of IPI1, RIX1/IPI2 and IPI3 in a 1:2:2 stoichiometry. The complex interacts (via RIX1) with MDN1 (via its hexameric AAA ATPase ring) and the pre-60S ribosome particles.</text>
</comment>
<keyword evidence="5 6" id="KW-0539">Nucleus</keyword>
<name>A0A9P8PJG2_9ASCO</name>
<dbReference type="Pfam" id="PF12333">
    <property type="entry name" value="Ipi1_N"/>
    <property type="match status" value="1"/>
</dbReference>
<dbReference type="OrthoDB" id="361362at2759"/>
<feature type="domain" description="Pre-rRNA-processing protein Ipi1 N-terminal" evidence="8">
    <location>
        <begin position="127"/>
        <end position="224"/>
    </location>
</feature>
<evidence type="ECO:0000256" key="5">
    <source>
        <dbReference type="ARBA" id="ARBA00023242"/>
    </source>
</evidence>
<evidence type="ECO:0000256" key="6">
    <source>
        <dbReference type="RuleBase" id="RU368021"/>
    </source>
</evidence>
<dbReference type="SUPFAM" id="SSF48371">
    <property type="entry name" value="ARM repeat"/>
    <property type="match status" value="1"/>
</dbReference>
<reference evidence="9" key="1">
    <citation type="journal article" date="2021" name="Open Biol.">
        <title>Shared evolutionary footprints suggest mitochondrial oxidative damage underlies multiple complex I losses in fungi.</title>
        <authorList>
            <person name="Schikora-Tamarit M.A."/>
            <person name="Marcet-Houben M."/>
            <person name="Nosek J."/>
            <person name="Gabaldon T."/>
        </authorList>
    </citation>
    <scope>NUCLEOTIDE SEQUENCE</scope>
    <source>
        <strain evidence="9">CBS6341</strain>
    </source>
</reference>
<evidence type="ECO:0000313" key="10">
    <source>
        <dbReference type="Proteomes" id="UP000769528"/>
    </source>
</evidence>
<sequence>MGSVRKKKEKQKDFQKAKLKVGKTKAKPTNYTDTSFVAKAISLPNQSITRNVDFETDLIKRLSLVKHHSHQTRKETLIYIEQHLPETPSLYKQILTAVVPLIIDQSSSVRTSLISLLVAASKKQPNLMELHARSIVLFIQSAMTHIVPEIRNDSTKFLDILIEYGKDSLVRSAWIKTLKSFFSLLSWTLNESKQSVSLAVTTSSVTNNSSKSKKQSLESLLRFIKAGILDDQDLKDTLITTHPLTSHYLLPNIPQPFAQLKLFTVGVSQLKNKNTVDKTIDLNTISCEDSQTRKKIFLEFFVPQIMKNVVNIIKDGGEVGKSARSLEKFIEKLLEDEKTDDD</sequence>
<dbReference type="AlphaFoldDB" id="A0A9P8PJG2"/>
<dbReference type="Proteomes" id="UP000769528">
    <property type="component" value="Unassembled WGS sequence"/>
</dbReference>
<comment type="caution">
    <text evidence="9">The sequence shown here is derived from an EMBL/GenBank/DDBJ whole genome shotgun (WGS) entry which is preliminary data.</text>
</comment>
<protein>
    <recommendedName>
        <fullName evidence="6">Pre-rRNA-processing protein</fullName>
    </recommendedName>
</protein>
<keyword evidence="6" id="KW-0690">Ribosome biogenesis</keyword>